<proteinExistence type="predicted"/>
<accession>A0ABY7BGD6</accession>
<reference evidence="3" key="1">
    <citation type="submission" date="2022-12" db="EMBL/GenBank/DDBJ databases">
        <authorList>
            <person name="Bing R.G."/>
            <person name="Willard D.J."/>
            <person name="Manesh M.J.H."/>
            <person name="Laemthong T."/>
            <person name="Crosby J.R."/>
            <person name="Kelly R.M."/>
        </authorList>
    </citation>
    <scope>NUCLEOTIDE SEQUENCE</scope>
    <source>
        <strain evidence="3">DSM 8991</strain>
    </source>
</reference>
<feature type="transmembrane region" description="Helical" evidence="1">
    <location>
        <begin position="237"/>
        <end position="255"/>
    </location>
</feature>
<name>A0ABY7BGD6_9FIRM</name>
<gene>
    <name evidence="3" type="ORF">OTJ99_002409</name>
</gene>
<protein>
    <submittedName>
        <fullName evidence="3">CPBP family intramembrane metalloprotease</fullName>
    </submittedName>
</protein>
<dbReference type="GO" id="GO:0008237">
    <property type="term" value="F:metallopeptidase activity"/>
    <property type="evidence" value="ECO:0007669"/>
    <property type="project" value="UniProtKB-KW"/>
</dbReference>
<feature type="transmembrane region" description="Helical" evidence="1">
    <location>
        <begin position="214"/>
        <end position="232"/>
    </location>
</feature>
<keyword evidence="4" id="KW-1185">Reference proteome</keyword>
<keyword evidence="1" id="KW-0472">Membrane</keyword>
<dbReference type="RefSeq" id="WP_045166067.1">
    <property type="nucleotide sequence ID" value="NZ_CP113864.1"/>
</dbReference>
<dbReference type="Pfam" id="PF02517">
    <property type="entry name" value="Rce1-like"/>
    <property type="match status" value="1"/>
</dbReference>
<keyword evidence="1" id="KW-0812">Transmembrane</keyword>
<dbReference type="EMBL" id="CP113864">
    <property type="protein sequence ID" value="WAM31520.1"/>
    <property type="molecule type" value="Genomic_DNA"/>
</dbReference>
<sequence length="299" mass="34641">MISNDRKIANRRLKNLIHIAVTVVYFIIVLIQIDFYQRFIESKIHKIFNVFDTTNPGKFLTNNISSLVSYLAQAVFFLLSIIVFVIITKGFIELKNAGKDFVDALNNKFFVLAFLEGIILSIILTYIAILIPFKGSFIMIKAYEYQTALLWTKASNYYIPYLMLNYLIVALMEEIIYRGIIYMGIARAINRPVATVFTSIIFAASHYYDSNGFGIIFIRNLVISLLLIYILVKTRSLWYSIGIHFGLNTFVFHILYPESSWKMALVVIITFIVYMILDCLIRTRFAEKGKKIVYHEMNT</sequence>
<evidence type="ECO:0000313" key="4">
    <source>
        <dbReference type="Proteomes" id="UP001164745"/>
    </source>
</evidence>
<dbReference type="PANTHER" id="PTHR39430">
    <property type="entry name" value="MEMBRANE-ASSOCIATED PROTEASE-RELATED"/>
    <property type="match status" value="1"/>
</dbReference>
<evidence type="ECO:0000259" key="2">
    <source>
        <dbReference type="Pfam" id="PF02517"/>
    </source>
</evidence>
<keyword evidence="3" id="KW-0645">Protease</keyword>
<dbReference type="InterPro" id="IPR003675">
    <property type="entry name" value="Rce1/LyrA-like_dom"/>
</dbReference>
<feature type="transmembrane region" description="Helical" evidence="1">
    <location>
        <begin position="158"/>
        <end position="177"/>
    </location>
</feature>
<dbReference type="PANTHER" id="PTHR39430:SF1">
    <property type="entry name" value="PROTEASE"/>
    <property type="match status" value="1"/>
</dbReference>
<keyword evidence="1" id="KW-1133">Transmembrane helix</keyword>
<feature type="transmembrane region" description="Helical" evidence="1">
    <location>
        <begin position="261"/>
        <end position="281"/>
    </location>
</feature>
<keyword evidence="3" id="KW-0378">Hydrolase</keyword>
<keyword evidence="3" id="KW-0482">Metalloprotease</keyword>
<evidence type="ECO:0000256" key="1">
    <source>
        <dbReference type="SAM" id="Phobius"/>
    </source>
</evidence>
<dbReference type="Proteomes" id="UP001164745">
    <property type="component" value="Chromosome"/>
</dbReference>
<feature type="domain" description="CAAX prenyl protease 2/Lysostaphin resistance protein A-like" evidence="2">
    <location>
        <begin position="158"/>
        <end position="250"/>
    </location>
</feature>
<evidence type="ECO:0000313" key="3">
    <source>
        <dbReference type="EMBL" id="WAM31520.1"/>
    </source>
</evidence>
<feature type="transmembrane region" description="Helical" evidence="1">
    <location>
        <begin position="16"/>
        <end position="33"/>
    </location>
</feature>
<feature type="transmembrane region" description="Helical" evidence="1">
    <location>
        <begin position="189"/>
        <end position="208"/>
    </location>
</feature>
<feature type="transmembrane region" description="Helical" evidence="1">
    <location>
        <begin position="67"/>
        <end position="88"/>
    </location>
</feature>
<feature type="transmembrane region" description="Helical" evidence="1">
    <location>
        <begin position="109"/>
        <end position="131"/>
    </location>
</feature>
<organism evidence="3 4">
    <name type="scientific">Caldicellulosiruptor naganoensis</name>
    <dbReference type="NCBI Taxonomy" id="29324"/>
    <lineage>
        <taxon>Bacteria</taxon>
        <taxon>Bacillati</taxon>
        <taxon>Bacillota</taxon>
        <taxon>Bacillota incertae sedis</taxon>
        <taxon>Caldicellulosiruptorales</taxon>
        <taxon>Caldicellulosiruptoraceae</taxon>
        <taxon>Caldicellulosiruptor</taxon>
    </lineage>
</organism>